<dbReference type="Proteomes" id="UP000000763">
    <property type="component" value="Chromosome 8"/>
</dbReference>
<evidence type="ECO:0000313" key="2">
    <source>
        <dbReference type="Proteomes" id="UP000000763"/>
    </source>
</evidence>
<sequence>MTFAATTTMTMTPPRSGKGRGALALYSFVPGRDNDDYRDYDDNNNDDAAVAAWILGGEGRLAAPPTG</sequence>
<reference evidence="2" key="1">
    <citation type="journal article" date="2005" name="Nature">
        <title>The map-based sequence of the rice genome.</title>
        <authorList>
            <consortium name="International rice genome sequencing project (IRGSP)"/>
            <person name="Matsumoto T."/>
            <person name="Wu J."/>
            <person name="Kanamori H."/>
            <person name="Katayose Y."/>
            <person name="Fujisawa M."/>
            <person name="Namiki N."/>
            <person name="Mizuno H."/>
            <person name="Yamamoto K."/>
            <person name="Antonio B.A."/>
            <person name="Baba T."/>
            <person name="Sakata K."/>
            <person name="Nagamura Y."/>
            <person name="Aoki H."/>
            <person name="Arikawa K."/>
            <person name="Arita K."/>
            <person name="Bito T."/>
            <person name="Chiden Y."/>
            <person name="Fujitsuka N."/>
            <person name="Fukunaka R."/>
            <person name="Hamada M."/>
            <person name="Harada C."/>
            <person name="Hayashi A."/>
            <person name="Hijishita S."/>
            <person name="Honda M."/>
            <person name="Hosokawa S."/>
            <person name="Ichikawa Y."/>
            <person name="Idonuma A."/>
            <person name="Iijima M."/>
            <person name="Ikeda M."/>
            <person name="Ikeno M."/>
            <person name="Ito K."/>
            <person name="Ito S."/>
            <person name="Ito T."/>
            <person name="Ito Y."/>
            <person name="Ito Y."/>
            <person name="Iwabuchi A."/>
            <person name="Kamiya K."/>
            <person name="Karasawa W."/>
            <person name="Kurita K."/>
            <person name="Katagiri S."/>
            <person name="Kikuta A."/>
            <person name="Kobayashi H."/>
            <person name="Kobayashi N."/>
            <person name="Machita K."/>
            <person name="Maehara T."/>
            <person name="Masukawa M."/>
            <person name="Mizubayashi T."/>
            <person name="Mukai Y."/>
            <person name="Nagasaki H."/>
            <person name="Nagata Y."/>
            <person name="Naito S."/>
            <person name="Nakashima M."/>
            <person name="Nakama Y."/>
            <person name="Nakamichi Y."/>
            <person name="Nakamura M."/>
            <person name="Meguro A."/>
            <person name="Negishi M."/>
            <person name="Ohta I."/>
            <person name="Ohta T."/>
            <person name="Okamoto M."/>
            <person name="Ono N."/>
            <person name="Saji S."/>
            <person name="Sakaguchi M."/>
            <person name="Sakai K."/>
            <person name="Shibata M."/>
            <person name="Shimokawa T."/>
            <person name="Song J."/>
            <person name="Takazaki Y."/>
            <person name="Terasawa K."/>
            <person name="Tsugane M."/>
            <person name="Tsuji K."/>
            <person name="Ueda S."/>
            <person name="Waki K."/>
            <person name="Yamagata H."/>
            <person name="Yamamoto M."/>
            <person name="Yamamoto S."/>
            <person name="Yamane H."/>
            <person name="Yoshiki S."/>
            <person name="Yoshihara R."/>
            <person name="Yukawa K."/>
            <person name="Zhong H."/>
            <person name="Yano M."/>
            <person name="Yuan Q."/>
            <person name="Ouyang S."/>
            <person name="Liu J."/>
            <person name="Jones K.M."/>
            <person name="Gansberger K."/>
            <person name="Moffat K."/>
            <person name="Hill J."/>
            <person name="Bera J."/>
            <person name="Fadrosh D."/>
            <person name="Jin S."/>
            <person name="Johri S."/>
            <person name="Kim M."/>
            <person name="Overton L."/>
            <person name="Reardon M."/>
            <person name="Tsitrin T."/>
            <person name="Vuong H."/>
            <person name="Weaver B."/>
            <person name="Ciecko A."/>
            <person name="Tallon L."/>
            <person name="Jackson J."/>
            <person name="Pai G."/>
            <person name="Aken S.V."/>
            <person name="Utterback T."/>
            <person name="Reidmuller S."/>
            <person name="Feldblyum T."/>
            <person name="Hsiao J."/>
            <person name="Zismann V."/>
            <person name="Iobst S."/>
            <person name="de Vazeille A.R."/>
            <person name="Buell C.R."/>
            <person name="Ying K."/>
            <person name="Li Y."/>
            <person name="Lu T."/>
            <person name="Huang Y."/>
            <person name="Zhao Q."/>
            <person name="Feng Q."/>
            <person name="Zhang L."/>
            <person name="Zhu J."/>
            <person name="Weng Q."/>
            <person name="Mu J."/>
            <person name="Lu Y."/>
            <person name="Fan D."/>
            <person name="Liu Y."/>
            <person name="Guan J."/>
            <person name="Zhang Y."/>
            <person name="Yu S."/>
            <person name="Liu X."/>
            <person name="Zhang Y."/>
            <person name="Hong G."/>
            <person name="Han B."/>
            <person name="Choisne N."/>
            <person name="Demange N."/>
            <person name="Orjeda G."/>
            <person name="Samain S."/>
            <person name="Cattolico L."/>
            <person name="Pelletier E."/>
            <person name="Couloux A."/>
            <person name="Segurens B."/>
            <person name="Wincker P."/>
            <person name="D'Hont A."/>
            <person name="Scarpelli C."/>
            <person name="Weissenbach J."/>
            <person name="Salanoubat M."/>
            <person name="Quetier F."/>
            <person name="Yu Y."/>
            <person name="Kim H.R."/>
            <person name="Rambo T."/>
            <person name="Currie J."/>
            <person name="Collura K."/>
            <person name="Luo M."/>
            <person name="Yang T."/>
            <person name="Ammiraju J.S.S."/>
            <person name="Engler F."/>
            <person name="Soderlund C."/>
            <person name="Wing R.A."/>
            <person name="Palmer L.E."/>
            <person name="de la Bastide M."/>
            <person name="Spiegel L."/>
            <person name="Nascimento L."/>
            <person name="Zutavern T."/>
            <person name="O'Shaughnessy A."/>
            <person name="Dike S."/>
            <person name="Dedhia N."/>
            <person name="Preston R."/>
            <person name="Balija V."/>
            <person name="McCombie W.R."/>
            <person name="Chow T."/>
            <person name="Chen H."/>
            <person name="Chung M."/>
            <person name="Chen C."/>
            <person name="Shaw J."/>
            <person name="Wu H."/>
            <person name="Hsiao K."/>
            <person name="Chao Y."/>
            <person name="Chu M."/>
            <person name="Cheng C."/>
            <person name="Hour A."/>
            <person name="Lee P."/>
            <person name="Lin S."/>
            <person name="Lin Y."/>
            <person name="Liou J."/>
            <person name="Liu S."/>
            <person name="Hsing Y."/>
            <person name="Raghuvanshi S."/>
            <person name="Mohanty A."/>
            <person name="Bharti A.K."/>
            <person name="Gaur A."/>
            <person name="Gupta V."/>
            <person name="Kumar D."/>
            <person name="Ravi V."/>
            <person name="Vij S."/>
            <person name="Kapur A."/>
            <person name="Khurana P."/>
            <person name="Khurana P."/>
            <person name="Khurana J.P."/>
            <person name="Tyagi A.K."/>
            <person name="Gaikwad K."/>
            <person name="Singh A."/>
            <person name="Dalal V."/>
            <person name="Srivastava S."/>
            <person name="Dixit A."/>
            <person name="Pal A.K."/>
            <person name="Ghazi I.A."/>
            <person name="Yadav M."/>
            <person name="Pandit A."/>
            <person name="Bhargava A."/>
            <person name="Sureshbabu K."/>
            <person name="Batra K."/>
            <person name="Sharma T.R."/>
            <person name="Mohapatra T."/>
            <person name="Singh N.K."/>
            <person name="Messing J."/>
            <person name="Nelson A.B."/>
            <person name="Fuks G."/>
            <person name="Kavchok S."/>
            <person name="Keizer G."/>
            <person name="Linton E."/>
            <person name="Llaca V."/>
            <person name="Song R."/>
            <person name="Tanyolac B."/>
            <person name="Young S."/>
            <person name="Ho-Il K."/>
            <person name="Hahn J.H."/>
            <person name="Sangsakoo G."/>
            <person name="Vanavichit A."/>
            <person name="de Mattos Luiz.A.T."/>
            <person name="Zimmer P.D."/>
            <person name="Malone G."/>
            <person name="Dellagostin O."/>
            <person name="de Oliveira A.C."/>
            <person name="Bevan M."/>
            <person name="Bancroft I."/>
            <person name="Minx P."/>
            <person name="Cordum H."/>
            <person name="Wilson R."/>
            <person name="Cheng Z."/>
            <person name="Jin W."/>
            <person name="Jiang J."/>
            <person name="Leong S.A."/>
            <person name="Iwama H."/>
            <person name="Gojobori T."/>
            <person name="Itoh T."/>
            <person name="Niimura Y."/>
            <person name="Fujii Y."/>
            <person name="Habara T."/>
            <person name="Sakai H."/>
            <person name="Sato Y."/>
            <person name="Wilson G."/>
            <person name="Kumar K."/>
            <person name="McCouch S."/>
            <person name="Juretic N."/>
            <person name="Hoen D."/>
            <person name="Wright S."/>
            <person name="Bruskiewich R."/>
            <person name="Bureau T."/>
            <person name="Miyao A."/>
            <person name="Hirochika H."/>
            <person name="Nishikawa T."/>
            <person name="Kadowaki K."/>
            <person name="Sugiura M."/>
            <person name="Burr B."/>
            <person name="Sasaki T."/>
        </authorList>
    </citation>
    <scope>NUCLEOTIDE SEQUENCE [LARGE SCALE GENOMIC DNA]</scope>
    <source>
        <strain evidence="2">cv. Nipponbare</strain>
    </source>
</reference>
<dbReference type="AlphaFoldDB" id="Q6Z1M4"/>
<evidence type="ECO:0000313" key="1">
    <source>
        <dbReference type="EMBL" id="BAC99739.1"/>
    </source>
</evidence>
<reference evidence="2" key="2">
    <citation type="journal article" date="2008" name="Nucleic Acids Res.">
        <title>The rice annotation project database (RAP-DB): 2008 update.</title>
        <authorList>
            <consortium name="The rice annotation project (RAP)"/>
        </authorList>
    </citation>
    <scope>GENOME REANNOTATION</scope>
    <source>
        <strain evidence="2">cv. Nipponbare</strain>
    </source>
</reference>
<name>Q6Z1M4_ORYSJ</name>
<accession>Q6Z1M4</accession>
<organism evidence="1 2">
    <name type="scientific">Oryza sativa subsp. japonica</name>
    <name type="common">Rice</name>
    <dbReference type="NCBI Taxonomy" id="39947"/>
    <lineage>
        <taxon>Eukaryota</taxon>
        <taxon>Viridiplantae</taxon>
        <taxon>Streptophyta</taxon>
        <taxon>Embryophyta</taxon>
        <taxon>Tracheophyta</taxon>
        <taxon>Spermatophyta</taxon>
        <taxon>Magnoliopsida</taxon>
        <taxon>Liliopsida</taxon>
        <taxon>Poales</taxon>
        <taxon>Poaceae</taxon>
        <taxon>BOP clade</taxon>
        <taxon>Oryzoideae</taxon>
        <taxon>Oryzeae</taxon>
        <taxon>Oryzinae</taxon>
        <taxon>Oryza</taxon>
        <taxon>Oryza sativa</taxon>
    </lineage>
</organism>
<gene>
    <name evidence="1" type="primary">OSJNBa0091M20.4</name>
</gene>
<dbReference type="EMBL" id="AP005415">
    <property type="protein sequence ID" value="BAC99739.1"/>
    <property type="molecule type" value="Genomic_DNA"/>
</dbReference>
<proteinExistence type="predicted"/>
<protein>
    <submittedName>
        <fullName evidence="1">Uncharacterized protein</fullName>
    </submittedName>
</protein>